<name>A0A382B5E4_9ZZZZ</name>
<dbReference type="InterPro" id="IPR051781">
    <property type="entry name" value="Metallo-dep_Hydrolase"/>
</dbReference>
<feature type="domain" description="Amidohydrolase-related" evidence="2">
    <location>
        <begin position="392"/>
        <end position="719"/>
    </location>
</feature>
<evidence type="ECO:0000256" key="1">
    <source>
        <dbReference type="SAM" id="Coils"/>
    </source>
</evidence>
<dbReference type="InterPro" id="IPR032466">
    <property type="entry name" value="Metal_Hydrolase"/>
</dbReference>
<dbReference type="Gene3D" id="2.120.10.30">
    <property type="entry name" value="TolB, C-terminal domain"/>
    <property type="match status" value="1"/>
</dbReference>
<feature type="non-terminal residue" evidence="3">
    <location>
        <position position="1"/>
    </location>
</feature>
<dbReference type="SUPFAM" id="SSF69304">
    <property type="entry name" value="Tricorn protease N-terminal domain"/>
    <property type="match status" value="1"/>
</dbReference>
<dbReference type="Pfam" id="PF01979">
    <property type="entry name" value="Amidohydro_1"/>
    <property type="match status" value="1"/>
</dbReference>
<dbReference type="EMBL" id="UINC01028303">
    <property type="protein sequence ID" value="SVB09060.1"/>
    <property type="molecule type" value="Genomic_DNA"/>
</dbReference>
<organism evidence="3">
    <name type="scientific">marine metagenome</name>
    <dbReference type="NCBI Taxonomy" id="408172"/>
    <lineage>
        <taxon>unclassified sequences</taxon>
        <taxon>metagenomes</taxon>
        <taxon>ecological metagenomes</taxon>
    </lineage>
</organism>
<sequence length="728" mass="79561">TFAITQIRDAVPSPDDTKLAFVGLDHLYVMDWPNGEPRRVTGNSGDVIEAQPTWSPDSRSIAYVTWSFEEKGAIYQAAVDGGDPVKLTTQSGIFQNPIWSPDGDRIVAIRGPATNFEDATGTRAFGASVDLVWIPAAGGAWELIAPTEGRTNPHFGSDAERIYLNGGGELISIRWDGTDQKSHLTVRGRAAPGSENAPRAGWMRMAPVGSKALAQVGDDLYVVTVPRVGGETPSVSVANPANAVVPVRRLTEIGAQFPSWGHDGNTVQWSIGNAHFVYNLAAAQEAELEAEALAEEESEAVDEVLDEEAEGEEEEPAYRPFEEPIIVEVERDIPTGIVALRGATVITMRGDEIIPNADIVVENNRIVAVGQRGQVDIPAGADEVDVSGKTIGPGFVDTHAHMRPAWGLHKSQAWMFLANLAYGVTTTRDPQTATTDVLTYADRVTAGMTLGPRIYSTGPGVFSGEGIRSQEHASDVLKRYSEYYRTQTIKMYMAGNRQQRQWIITAAREQELMPTTEGGLDFKYNLEMMIDGYPGQEHSLPITPLYKDVVEFVAHTGMFYTPTMLVAYGGPWAENYFYARENVYHDEKLQSFTPYEELAGKARRRGAGWFMEEEYNFPRLAKVVSDIVNAGGKAGVGSHGQLQGLGYHWELWAMQSGGLTEHQALRVATLFGAEAIGVQNDVGSIEPGKLADLVIFEQSPLDGMRNTNTIQMVMKNGRLYDGDSLEEI</sequence>
<dbReference type="AlphaFoldDB" id="A0A382B5E4"/>
<dbReference type="SUPFAM" id="SSF51556">
    <property type="entry name" value="Metallo-dependent hydrolases"/>
    <property type="match status" value="1"/>
</dbReference>
<reference evidence="3" key="1">
    <citation type="submission" date="2018-05" db="EMBL/GenBank/DDBJ databases">
        <authorList>
            <person name="Lanie J.A."/>
            <person name="Ng W.-L."/>
            <person name="Kazmierczak K.M."/>
            <person name="Andrzejewski T.M."/>
            <person name="Davidsen T.M."/>
            <person name="Wayne K.J."/>
            <person name="Tettelin H."/>
            <person name="Glass J.I."/>
            <person name="Rusch D."/>
            <person name="Podicherti R."/>
            <person name="Tsui H.-C.T."/>
            <person name="Winkler M.E."/>
        </authorList>
    </citation>
    <scope>NUCLEOTIDE SEQUENCE</scope>
</reference>
<dbReference type="InterPro" id="IPR011059">
    <property type="entry name" value="Metal-dep_hydrolase_composite"/>
</dbReference>
<accession>A0A382B5E4</accession>
<dbReference type="InterPro" id="IPR011042">
    <property type="entry name" value="6-blade_b-propeller_TolB-like"/>
</dbReference>
<dbReference type="Pfam" id="PF07676">
    <property type="entry name" value="PD40"/>
    <property type="match status" value="2"/>
</dbReference>
<dbReference type="Gene3D" id="2.30.40.10">
    <property type="entry name" value="Urease, subunit C, domain 1"/>
    <property type="match status" value="2"/>
</dbReference>
<dbReference type="InterPro" id="IPR006680">
    <property type="entry name" value="Amidohydro-rel"/>
</dbReference>
<feature type="coiled-coil region" evidence="1">
    <location>
        <begin position="283"/>
        <end position="314"/>
    </location>
</feature>
<keyword evidence="1" id="KW-0175">Coiled coil</keyword>
<evidence type="ECO:0000259" key="2">
    <source>
        <dbReference type="Pfam" id="PF01979"/>
    </source>
</evidence>
<dbReference type="PANTHER" id="PTHR43135">
    <property type="entry name" value="ALPHA-D-RIBOSE 1-METHYLPHOSPHONATE 5-TRIPHOSPHATE DIPHOSPHATASE"/>
    <property type="match status" value="1"/>
</dbReference>
<dbReference type="InterPro" id="IPR011659">
    <property type="entry name" value="WD40"/>
</dbReference>
<feature type="non-terminal residue" evidence="3">
    <location>
        <position position="728"/>
    </location>
</feature>
<dbReference type="GO" id="GO:0016810">
    <property type="term" value="F:hydrolase activity, acting on carbon-nitrogen (but not peptide) bonds"/>
    <property type="evidence" value="ECO:0007669"/>
    <property type="project" value="InterPro"/>
</dbReference>
<gene>
    <name evidence="3" type="ORF">METZ01_LOCUS161914</name>
</gene>
<proteinExistence type="predicted"/>
<protein>
    <recommendedName>
        <fullName evidence="2">Amidohydrolase-related domain-containing protein</fullName>
    </recommendedName>
</protein>
<dbReference type="SUPFAM" id="SSF51338">
    <property type="entry name" value="Composite domain of metallo-dependent hydrolases"/>
    <property type="match status" value="1"/>
</dbReference>
<dbReference type="Gene3D" id="3.20.20.140">
    <property type="entry name" value="Metal-dependent hydrolases"/>
    <property type="match status" value="1"/>
</dbReference>
<evidence type="ECO:0000313" key="3">
    <source>
        <dbReference type="EMBL" id="SVB09060.1"/>
    </source>
</evidence>
<dbReference type="PANTHER" id="PTHR43135:SF3">
    <property type="entry name" value="ALPHA-D-RIBOSE 1-METHYLPHOSPHONATE 5-TRIPHOSPHATE DIPHOSPHATASE"/>
    <property type="match status" value="1"/>
</dbReference>